<organismHost>
    <name type="scientific">Phacochoerus africanus</name>
    <name type="common">Warthog</name>
    <dbReference type="NCBI Taxonomy" id="41426"/>
</organismHost>
<organism evidence="1 2">
    <name type="scientific">African swine fever virus</name>
    <name type="common">ASFV</name>
    <dbReference type="NCBI Taxonomy" id="10497"/>
    <lineage>
        <taxon>Viruses</taxon>
        <taxon>Varidnaviria</taxon>
        <taxon>Bamfordvirae</taxon>
        <taxon>Nucleocytoviricota</taxon>
        <taxon>Pokkesviricetes</taxon>
        <taxon>Asfuvirales</taxon>
        <taxon>Asfarviridae</taxon>
        <taxon>Asfivirus</taxon>
        <taxon>Asfivirus haemorrhagiae</taxon>
    </lineage>
</organism>
<evidence type="ECO:0000313" key="2">
    <source>
        <dbReference type="Proteomes" id="UP000500872"/>
    </source>
</evidence>
<organismHost>
    <name type="scientific">Phacochoerus aethiopicus</name>
    <name type="common">Warthog</name>
    <dbReference type="NCBI Taxonomy" id="85517"/>
</organismHost>
<organismHost>
    <name type="scientific">Sus scrofa</name>
    <name type="common">Pig</name>
    <dbReference type="NCBI Taxonomy" id="9823"/>
</organismHost>
<evidence type="ECO:0000313" key="1">
    <source>
        <dbReference type="EMBL" id="QID21196.1"/>
    </source>
</evidence>
<dbReference type="Proteomes" id="UP000500872">
    <property type="component" value="Segment"/>
</dbReference>
<sequence>MHIHMNTEDPFLSHLLTIDGSVLKNSSNSVRFPFLICFLIHLTNKFSISLSGNMCSILNVALPHYIILLL</sequence>
<accession>A0A6G6AH39</accession>
<reference evidence="2" key="1">
    <citation type="submission" date="2020-01" db="EMBL/GenBank/DDBJ databases">
        <authorList>
            <person name="Chastagner A."/>
            <person name="Le Potier M.-F."/>
            <person name="Pereira de Oliveira R."/>
        </authorList>
    </citation>
    <scope>NUCLEOTIDE SEQUENCE [LARGE SCALE GENOMIC DNA]</scope>
    <source>
        <strain evidence="2">Liv13/33</strain>
    </source>
</reference>
<organismHost>
    <name type="scientific">Potamochoerus larvatus</name>
    <name type="common">Bushpig</name>
    <dbReference type="NCBI Taxonomy" id="273792"/>
</organismHost>
<protein>
    <submittedName>
        <fullName evidence="1">Uncharacterized protein</fullName>
    </submittedName>
</protein>
<organismHost>
    <name type="scientific">Ornithodoros moubata</name>
    <name type="common">Soft tick</name>
    <name type="synonym">Argasid tick</name>
    <dbReference type="NCBI Taxonomy" id="6938"/>
</organismHost>
<organismHost>
    <name type="scientific">Ornithodoros</name>
    <name type="common">relapsing fever ticks</name>
    <dbReference type="NCBI Taxonomy" id="6937"/>
</organismHost>
<name>A0A6G6AH39_ASF</name>
<proteinExistence type="predicted"/>
<dbReference type="EMBL" id="MN913970">
    <property type="protein sequence ID" value="QID21196.1"/>
    <property type="molecule type" value="Genomic_DNA"/>
</dbReference>